<evidence type="ECO:0000313" key="2">
    <source>
        <dbReference type="EMBL" id="BDR92765.1"/>
    </source>
</evidence>
<gene>
    <name evidence="3" type="ORF">GCM10007112_18810</name>
    <name evidence="2" type="ORF">Vsou_18580</name>
</gene>
<dbReference type="GO" id="GO:0051782">
    <property type="term" value="P:negative regulation of cell division"/>
    <property type="evidence" value="ECO:0007669"/>
    <property type="project" value="TreeGrafter"/>
</dbReference>
<protein>
    <submittedName>
        <fullName evidence="3">Cobyric acid synthase CobQ</fullName>
    </submittedName>
</protein>
<dbReference type="PANTHER" id="PTHR43384">
    <property type="entry name" value="SEPTUM SITE-DETERMINING PROTEIN MIND HOMOLOG, CHLOROPLASTIC-RELATED"/>
    <property type="match status" value="1"/>
</dbReference>
<dbReference type="EMBL" id="BMNM01000008">
    <property type="protein sequence ID" value="GGI82310.1"/>
    <property type="molecule type" value="Genomic_DNA"/>
</dbReference>
<dbReference type="InterPro" id="IPR002586">
    <property type="entry name" value="CobQ/CobB/MinD/ParA_Nub-bd_dom"/>
</dbReference>
<sequence length="267" mass="29323">MKSILITSGTKGGTGKTTIAVNMSVILAYELRDKSQYPVVLVDLGLDSGTTSMLLLGGIEEQVPYSLADYFMGRVPDPLSTLYVKTWQINGDSFKLVFTASLSPIPGQVKIDRYLLRGLMNAISAVSPLYVLIDTPALGLSYDVLATLLEVSTNVMLVAIPDRSSLKAVGNVVNLMREMGIMGRLIKPILNMLNVKYPMDALSNSPWTKLMRDIVGIEPHVIPYDELFIIARQALEIESLKLSFYESPALDSIFKYVDYLIEAVPPG</sequence>
<evidence type="ECO:0000259" key="1">
    <source>
        <dbReference type="Pfam" id="PF01656"/>
    </source>
</evidence>
<dbReference type="PANTHER" id="PTHR43384:SF10">
    <property type="entry name" value="ATPASE INVOLVED IN CHROMOSOME PARTITIONING, PARA_MIND FAMILY"/>
    <property type="match status" value="1"/>
</dbReference>
<dbReference type="Proteomes" id="UP000657075">
    <property type="component" value="Unassembled WGS sequence"/>
</dbReference>
<proteinExistence type="predicted"/>
<name>A0A830EG82_9CREN</name>
<dbReference type="Pfam" id="PF01656">
    <property type="entry name" value="CbiA"/>
    <property type="match status" value="1"/>
</dbReference>
<dbReference type="RefSeq" id="WP_188603704.1">
    <property type="nucleotide sequence ID" value="NZ_AP026830.1"/>
</dbReference>
<dbReference type="GO" id="GO:0009898">
    <property type="term" value="C:cytoplasmic side of plasma membrane"/>
    <property type="evidence" value="ECO:0007669"/>
    <property type="project" value="TreeGrafter"/>
</dbReference>
<evidence type="ECO:0000313" key="3">
    <source>
        <dbReference type="EMBL" id="GGI82310.1"/>
    </source>
</evidence>
<dbReference type="SUPFAM" id="SSF52540">
    <property type="entry name" value="P-loop containing nucleoside triphosphate hydrolases"/>
    <property type="match status" value="1"/>
</dbReference>
<dbReference type="GO" id="GO:0005524">
    <property type="term" value="F:ATP binding"/>
    <property type="evidence" value="ECO:0007669"/>
    <property type="project" value="TreeGrafter"/>
</dbReference>
<evidence type="ECO:0000313" key="5">
    <source>
        <dbReference type="Proteomes" id="UP001060771"/>
    </source>
</evidence>
<dbReference type="GeneID" id="76207398"/>
<dbReference type="GO" id="GO:0005829">
    <property type="term" value="C:cytosol"/>
    <property type="evidence" value="ECO:0007669"/>
    <property type="project" value="TreeGrafter"/>
</dbReference>
<accession>A0A830EG82</accession>
<dbReference type="AlphaFoldDB" id="A0A830EG82"/>
<dbReference type="InterPro" id="IPR050625">
    <property type="entry name" value="ParA/MinD_ATPase"/>
</dbReference>
<organism evidence="3 4">
    <name type="scientific">Vulcanisaeta souniana JCM 11219</name>
    <dbReference type="NCBI Taxonomy" id="1293586"/>
    <lineage>
        <taxon>Archaea</taxon>
        <taxon>Thermoproteota</taxon>
        <taxon>Thermoprotei</taxon>
        <taxon>Thermoproteales</taxon>
        <taxon>Thermoproteaceae</taxon>
        <taxon>Vulcanisaeta</taxon>
    </lineage>
</organism>
<dbReference type="Proteomes" id="UP001060771">
    <property type="component" value="Chromosome"/>
</dbReference>
<dbReference type="EMBL" id="AP026830">
    <property type="protein sequence ID" value="BDR92765.1"/>
    <property type="molecule type" value="Genomic_DNA"/>
</dbReference>
<feature type="domain" description="CobQ/CobB/MinD/ParA nucleotide binding" evidence="1">
    <location>
        <begin position="6"/>
        <end position="165"/>
    </location>
</feature>
<keyword evidence="5" id="KW-1185">Reference proteome</keyword>
<reference evidence="3" key="1">
    <citation type="journal article" date="2014" name="Int. J. Syst. Evol. Microbiol.">
        <title>Complete genome sequence of Corynebacterium casei LMG S-19264T (=DSM 44701T), isolated from a smear-ripened cheese.</title>
        <authorList>
            <consortium name="US DOE Joint Genome Institute (JGI-PGF)"/>
            <person name="Walter F."/>
            <person name="Albersmeier A."/>
            <person name="Kalinowski J."/>
            <person name="Ruckert C."/>
        </authorList>
    </citation>
    <scope>NUCLEOTIDE SEQUENCE</scope>
    <source>
        <strain evidence="3">JCM 11219</strain>
    </source>
</reference>
<dbReference type="GO" id="GO:0016887">
    <property type="term" value="F:ATP hydrolysis activity"/>
    <property type="evidence" value="ECO:0007669"/>
    <property type="project" value="TreeGrafter"/>
</dbReference>
<reference evidence="2" key="4">
    <citation type="journal article" date="2023" name="Microbiol. Resour. Announc.">
        <title>Complete Genome Sequence of Vulcanisaeta souniana Strain IC-059, a Hyperthermophilic Archaeon Isolated from Hot Spring Water in Japan.</title>
        <authorList>
            <person name="Kato S."/>
            <person name="Itoh T."/>
            <person name="Wu L."/>
            <person name="Ma J."/>
            <person name="Ohkuma M."/>
        </authorList>
    </citation>
    <scope>NUCLEOTIDE SEQUENCE</scope>
    <source>
        <strain evidence="2">JCM 11219</strain>
    </source>
</reference>
<dbReference type="Gene3D" id="3.40.50.300">
    <property type="entry name" value="P-loop containing nucleotide triphosphate hydrolases"/>
    <property type="match status" value="1"/>
</dbReference>
<reference evidence="5" key="3">
    <citation type="submission" date="2022-09" db="EMBL/GenBank/DDBJ databases">
        <title>Complete genome sequence of Vulcanisaeta souniana.</title>
        <authorList>
            <person name="Kato S."/>
            <person name="Itoh T."/>
            <person name="Ohkuma M."/>
        </authorList>
    </citation>
    <scope>NUCLEOTIDE SEQUENCE [LARGE SCALE GENOMIC DNA]</scope>
    <source>
        <strain evidence="5">JCM 11219</strain>
    </source>
</reference>
<reference evidence="3" key="2">
    <citation type="submission" date="2020-09" db="EMBL/GenBank/DDBJ databases">
        <authorList>
            <person name="Sun Q."/>
            <person name="Ohkuma M."/>
        </authorList>
    </citation>
    <scope>NUCLEOTIDE SEQUENCE</scope>
    <source>
        <strain evidence="3">JCM 11219</strain>
    </source>
</reference>
<dbReference type="OrthoDB" id="27282at2157"/>
<dbReference type="InterPro" id="IPR027417">
    <property type="entry name" value="P-loop_NTPase"/>
</dbReference>
<evidence type="ECO:0000313" key="4">
    <source>
        <dbReference type="Proteomes" id="UP000657075"/>
    </source>
</evidence>